<dbReference type="CDD" id="cd14349">
    <property type="entry name" value="UBA_CF106"/>
    <property type="match status" value="1"/>
</dbReference>
<feature type="compositionally biased region" description="Polar residues" evidence="1">
    <location>
        <begin position="229"/>
        <end position="248"/>
    </location>
</feature>
<dbReference type="InterPro" id="IPR013783">
    <property type="entry name" value="Ig-like_fold"/>
</dbReference>
<name>A0ABQ9E110_TEGGR</name>
<dbReference type="InterPro" id="IPR032350">
    <property type="entry name" value="Nbr1_FW"/>
</dbReference>
<dbReference type="InterPro" id="IPR039517">
    <property type="entry name" value="C6orf106_UBA-like"/>
</dbReference>
<keyword evidence="4" id="KW-1185">Reference proteome</keyword>
<sequence>MDVDNELEGKLLQQFSSLGTTDKEVLISEFQRLLGPNQITAKGCEFFLDMNNWNLQAAICSYYDFDQPVVRLPSMKFIGDVTIGEGEAVQPITKFIKTWRIRNCGDDAWPPGCCLRYCSGENLSNSDRAMVDALQPGQEADVSLEMRSPSTTGVYESQWRMCTPTGINFGEVIWVIIVVDEGGLLGVTQQLSQFGNEDFVHNTSQTVQTNPFASPNWMMDYSAGSNSLASPNSSIVAQHGSPYTTHLSPSPGVPPPQNTLTPRSLFQTQIDFNCDQQKTDDLDMS</sequence>
<accession>A0ABQ9E110</accession>
<dbReference type="Proteomes" id="UP001217089">
    <property type="component" value="Unassembled WGS sequence"/>
</dbReference>
<dbReference type="EMBL" id="JARBDR010000921">
    <property type="protein sequence ID" value="KAJ8299166.1"/>
    <property type="molecule type" value="Genomic_DNA"/>
</dbReference>
<reference evidence="3 4" key="1">
    <citation type="submission" date="2022-12" db="EMBL/GenBank/DDBJ databases">
        <title>Chromosome-level genome of Tegillarca granosa.</title>
        <authorList>
            <person name="Kim J."/>
        </authorList>
    </citation>
    <scope>NUCLEOTIDE SEQUENCE [LARGE SCALE GENOMIC DNA]</scope>
    <source>
        <strain evidence="3">Teg-2019</strain>
        <tissue evidence="3">Adductor muscle</tissue>
    </source>
</reference>
<evidence type="ECO:0000256" key="1">
    <source>
        <dbReference type="SAM" id="MobiDB-lite"/>
    </source>
</evidence>
<comment type="caution">
    <text evidence="3">The sequence shown here is derived from an EMBL/GenBank/DDBJ whole genome shotgun (WGS) entry which is preliminary data.</text>
</comment>
<proteinExistence type="predicted"/>
<evidence type="ECO:0000313" key="3">
    <source>
        <dbReference type="EMBL" id="KAJ8299166.1"/>
    </source>
</evidence>
<dbReference type="Gene3D" id="1.10.8.10">
    <property type="entry name" value="DNA helicase RuvA subunit, C-terminal domain"/>
    <property type="match status" value="1"/>
</dbReference>
<dbReference type="InterPro" id="IPR009060">
    <property type="entry name" value="UBA-like_sf"/>
</dbReference>
<dbReference type="CDD" id="cd14947">
    <property type="entry name" value="NBR1_like"/>
    <property type="match status" value="1"/>
</dbReference>
<dbReference type="PANTHER" id="PTHR20930:SF0">
    <property type="entry name" value="PROTEIN ILRUN"/>
    <property type="match status" value="1"/>
</dbReference>
<organism evidence="3 4">
    <name type="scientific">Tegillarca granosa</name>
    <name type="common">Malaysian cockle</name>
    <name type="synonym">Anadara granosa</name>
    <dbReference type="NCBI Taxonomy" id="220873"/>
    <lineage>
        <taxon>Eukaryota</taxon>
        <taxon>Metazoa</taxon>
        <taxon>Spiralia</taxon>
        <taxon>Lophotrochozoa</taxon>
        <taxon>Mollusca</taxon>
        <taxon>Bivalvia</taxon>
        <taxon>Autobranchia</taxon>
        <taxon>Pteriomorphia</taxon>
        <taxon>Arcoida</taxon>
        <taxon>Arcoidea</taxon>
        <taxon>Arcidae</taxon>
        <taxon>Tegillarca</taxon>
    </lineage>
</organism>
<protein>
    <recommendedName>
        <fullName evidence="2">Nbr1 FW domain-containing protein</fullName>
    </recommendedName>
</protein>
<dbReference type="Pfam" id="PF14555">
    <property type="entry name" value="UBA_4"/>
    <property type="match status" value="1"/>
</dbReference>
<feature type="region of interest" description="Disordered" evidence="1">
    <location>
        <begin position="229"/>
        <end position="262"/>
    </location>
</feature>
<dbReference type="PANTHER" id="PTHR20930">
    <property type="entry name" value="OVARIAN CARCINOMA ANTIGEN CA125-RELATED"/>
    <property type="match status" value="1"/>
</dbReference>
<evidence type="ECO:0000259" key="2">
    <source>
        <dbReference type="Pfam" id="PF16158"/>
    </source>
</evidence>
<dbReference type="SUPFAM" id="SSF46934">
    <property type="entry name" value="UBA-like"/>
    <property type="match status" value="1"/>
</dbReference>
<feature type="domain" description="Nbr1 FW" evidence="2">
    <location>
        <begin position="82"/>
        <end position="179"/>
    </location>
</feature>
<gene>
    <name evidence="3" type="ORF">KUTeg_023226</name>
</gene>
<evidence type="ECO:0000313" key="4">
    <source>
        <dbReference type="Proteomes" id="UP001217089"/>
    </source>
</evidence>
<dbReference type="Gene3D" id="2.60.40.10">
    <property type="entry name" value="Immunoglobulins"/>
    <property type="match status" value="1"/>
</dbReference>
<dbReference type="Pfam" id="PF16158">
    <property type="entry name" value="N_BRCA1_IG"/>
    <property type="match status" value="1"/>
</dbReference>